<dbReference type="GO" id="GO:0006446">
    <property type="term" value="P:regulation of translational initiation"/>
    <property type="evidence" value="ECO:0007669"/>
    <property type="project" value="InterPro"/>
</dbReference>
<name>Q4N5I7_THEPA</name>
<dbReference type="EMBL" id="AAGK01000002">
    <property type="protein sequence ID" value="EAN32586.1"/>
    <property type="molecule type" value="Genomic_DNA"/>
</dbReference>
<dbReference type="FunCoup" id="Q4N5I7">
    <property type="interactions" value="347"/>
</dbReference>
<dbReference type="PANTHER" id="PTHR13022:SF0">
    <property type="entry name" value="EUKARYOTIC TRANSLATION INITIATION FACTOR 3 SUBUNIT K"/>
    <property type="match status" value="1"/>
</dbReference>
<dbReference type="STRING" id="5875.Q4N5I7"/>
<dbReference type="AlphaFoldDB" id="Q4N5I7"/>
<dbReference type="Proteomes" id="UP000001949">
    <property type="component" value="Unassembled WGS sequence"/>
</dbReference>
<comment type="caution">
    <text evidence="3">The sequence shown here is derived from an EMBL/GenBank/DDBJ whole genome shotgun (WGS) entry which is preliminary data.</text>
</comment>
<dbReference type="InterPro" id="IPR016020">
    <property type="entry name" value="Transl_init_fac_sub12_N_euk"/>
</dbReference>
<dbReference type="InParanoid" id="Q4N5I7"/>
<dbReference type="SUPFAM" id="SSF48371">
    <property type="entry name" value="ARM repeat"/>
    <property type="match status" value="1"/>
</dbReference>
<dbReference type="GO" id="GO:0003743">
    <property type="term" value="F:translation initiation factor activity"/>
    <property type="evidence" value="ECO:0007669"/>
    <property type="project" value="UniProtKB-UniRule"/>
</dbReference>
<keyword evidence="1" id="KW-0396">Initiation factor</keyword>
<dbReference type="GeneID" id="3501838"/>
<accession>Q4N5I7</accession>
<comment type="subunit">
    <text evidence="1">Component of the eukaryotic translation initiation factor 3 (eIF-3) complex.</text>
</comment>
<dbReference type="Pfam" id="PF10075">
    <property type="entry name" value="CSN8_PSD8_EIF3K"/>
    <property type="match status" value="1"/>
</dbReference>
<dbReference type="HAMAP" id="MF_03010">
    <property type="entry name" value="eIF3k"/>
    <property type="match status" value="1"/>
</dbReference>
<dbReference type="InterPro" id="IPR033464">
    <property type="entry name" value="CSN8_PSD8_EIF3K"/>
</dbReference>
<dbReference type="InterPro" id="IPR036390">
    <property type="entry name" value="WH_DNA-bd_sf"/>
</dbReference>
<keyword evidence="4" id="KW-1185">Reference proteome</keyword>
<proteinExistence type="inferred from homology"/>
<comment type="subcellular location">
    <subcellularLocation>
        <location evidence="1">Cytoplasm</location>
    </subcellularLocation>
</comment>
<dbReference type="SUPFAM" id="SSF46785">
    <property type="entry name" value="Winged helix' DNA-binding domain"/>
    <property type="match status" value="1"/>
</dbReference>
<dbReference type="GO" id="GO:0001732">
    <property type="term" value="P:formation of cytoplasmic translation initiation complex"/>
    <property type="evidence" value="ECO:0007669"/>
    <property type="project" value="UniProtKB-UniRule"/>
</dbReference>
<keyword evidence="1" id="KW-0963">Cytoplasm</keyword>
<dbReference type="PANTHER" id="PTHR13022">
    <property type="entry name" value="EUKARYOTIC TRANSLATION INITIATION FACTOR 3 SUBUNIT 11"/>
    <property type="match status" value="1"/>
</dbReference>
<evidence type="ECO:0000313" key="4">
    <source>
        <dbReference type="Proteomes" id="UP000001949"/>
    </source>
</evidence>
<dbReference type="GO" id="GO:0005852">
    <property type="term" value="C:eukaryotic translation initiation factor 3 complex"/>
    <property type="evidence" value="ECO:0007669"/>
    <property type="project" value="UniProtKB-UniRule"/>
</dbReference>
<dbReference type="GO" id="GO:0016282">
    <property type="term" value="C:eukaryotic 43S preinitiation complex"/>
    <property type="evidence" value="ECO:0007669"/>
    <property type="project" value="UniProtKB-UniRule"/>
</dbReference>
<comment type="similarity">
    <text evidence="1">Belongs to the eIF-3 subunit K family.</text>
</comment>
<dbReference type="GO" id="GO:0003723">
    <property type="term" value="F:RNA binding"/>
    <property type="evidence" value="ECO:0007669"/>
    <property type="project" value="UniProtKB-UniRule"/>
</dbReference>
<evidence type="ECO:0000256" key="1">
    <source>
        <dbReference type="HAMAP-Rule" id="MF_03010"/>
    </source>
</evidence>
<keyword evidence="1" id="KW-0648">Protein biosynthesis</keyword>
<dbReference type="InterPro" id="IPR016024">
    <property type="entry name" value="ARM-type_fold"/>
</dbReference>
<comment type="function">
    <text evidence="1">Component of the eukaryotic translation initiation factor 3 (eIF-3) complex, which is involved in protein synthesis of a specialized repertoire of mRNAs and, together with other initiation factors, stimulates binding of mRNA and methionyl-tRNAi to the 40S ribosome. The eIF-3 complex specifically targets and initiates translation of a subset of mRNAs involved in cell proliferation.</text>
</comment>
<organism evidence="3 4">
    <name type="scientific">Theileria parva</name>
    <name type="common">East coast fever infection agent</name>
    <dbReference type="NCBI Taxonomy" id="5875"/>
    <lineage>
        <taxon>Eukaryota</taxon>
        <taxon>Sar</taxon>
        <taxon>Alveolata</taxon>
        <taxon>Apicomplexa</taxon>
        <taxon>Aconoidasida</taxon>
        <taxon>Piroplasmida</taxon>
        <taxon>Theileriidae</taxon>
        <taxon>Theileria</taxon>
    </lineage>
</organism>
<evidence type="ECO:0000259" key="2">
    <source>
        <dbReference type="Pfam" id="PF10075"/>
    </source>
</evidence>
<reference evidence="3 4" key="1">
    <citation type="journal article" date="2005" name="Science">
        <title>Genome sequence of Theileria parva, a bovine pathogen that transforms lymphocytes.</title>
        <authorList>
            <person name="Gardner M.J."/>
            <person name="Bishop R."/>
            <person name="Shah T."/>
            <person name="de Villiers E.P."/>
            <person name="Carlton J.M."/>
            <person name="Hall N."/>
            <person name="Ren Q."/>
            <person name="Paulsen I.T."/>
            <person name="Pain A."/>
            <person name="Berriman M."/>
            <person name="Wilson R.J.M."/>
            <person name="Sato S."/>
            <person name="Ralph S.A."/>
            <person name="Mann D.J."/>
            <person name="Xiong Z."/>
            <person name="Shallom S.J."/>
            <person name="Weidman J."/>
            <person name="Jiang L."/>
            <person name="Lynn J."/>
            <person name="Weaver B."/>
            <person name="Shoaibi A."/>
            <person name="Domingo A.R."/>
            <person name="Wasawo D."/>
            <person name="Crabtree J."/>
            <person name="Wortman J.R."/>
            <person name="Haas B."/>
            <person name="Angiuoli S.V."/>
            <person name="Creasy T.H."/>
            <person name="Lu C."/>
            <person name="Suh B."/>
            <person name="Silva J.C."/>
            <person name="Utterback T.R."/>
            <person name="Feldblyum T.V."/>
            <person name="Pertea M."/>
            <person name="Allen J."/>
            <person name="Nierman W.C."/>
            <person name="Taracha E.L.N."/>
            <person name="Salzberg S.L."/>
            <person name="White O.R."/>
            <person name="Fitzhugh H.A."/>
            <person name="Morzaria S."/>
            <person name="Venter J.C."/>
            <person name="Fraser C.M."/>
            <person name="Nene V."/>
        </authorList>
    </citation>
    <scope>NUCLEOTIDE SEQUENCE [LARGE SCALE GENOMIC DNA]</scope>
    <source>
        <strain evidence="3 4">Muguga</strain>
    </source>
</reference>
<dbReference type="OMA" id="YPHMMFN"/>
<dbReference type="VEuPathDB" id="PiroplasmaDB:TpMuguga_02g00303"/>
<gene>
    <name evidence="3" type="ordered locus">TP02_0303</name>
</gene>
<protein>
    <recommendedName>
        <fullName evidence="1">Eukaryotic translation initiation factor 3 subunit K</fullName>
        <shortName evidence="1">eIF3k</shortName>
    </recommendedName>
    <alternativeName>
        <fullName evidence="1">eIF-3 p25</fullName>
    </alternativeName>
</protein>
<dbReference type="InterPro" id="IPR009374">
    <property type="entry name" value="eIF3k"/>
</dbReference>
<sequence>MQTDLASVARSNAESLLDTPSAQFQLSSLPTLIEFLNFQLTDINLYSLANNVGILKIYLLYPDVSDVLVIQKILVLSLTQVPAPDFTVCLCQIPLHLHNQEPVSKVINLHNFLQNCMFLRFWESANLELESMPGKTVLDVSGLSDSVRKFVLDVSPLVYNQMTVPELRKLLNFQTNSQEFEQLLSVCGWSFDSSYNREDENSGLCYSTSREDSSKVHKSNATQNPLEKYLKSDPMKYYYTTLHN</sequence>
<feature type="domain" description="CSN8/PSMD8/EIF3K" evidence="2">
    <location>
        <begin position="68"/>
        <end position="194"/>
    </location>
</feature>
<dbReference type="eggNOG" id="KOG3252">
    <property type="taxonomic scope" value="Eukaryota"/>
</dbReference>
<dbReference type="GO" id="GO:0043022">
    <property type="term" value="F:ribosome binding"/>
    <property type="evidence" value="ECO:0007669"/>
    <property type="project" value="InterPro"/>
</dbReference>
<dbReference type="GO" id="GO:0033290">
    <property type="term" value="C:eukaryotic 48S preinitiation complex"/>
    <property type="evidence" value="ECO:0007669"/>
    <property type="project" value="UniProtKB-UniRule"/>
</dbReference>
<dbReference type="KEGG" id="tpv:TP02_0303"/>
<dbReference type="Gene3D" id="1.25.40.250">
    <property type="entry name" value="ARM repeat, domain 1"/>
    <property type="match status" value="1"/>
</dbReference>
<evidence type="ECO:0000313" key="3">
    <source>
        <dbReference type="EMBL" id="EAN32586.1"/>
    </source>
</evidence>